<reference evidence="1 2" key="1">
    <citation type="submission" date="2016-10" db="EMBL/GenBank/DDBJ databases">
        <authorList>
            <person name="Cai Z."/>
        </authorList>
    </citation>
    <scope>NUCLEOTIDE SEQUENCE [LARGE SCALE GENOMIC DNA]</scope>
    <source>
        <strain evidence="1 2">CGMCC 1.10826</strain>
    </source>
</reference>
<name>A0A2Y9AT65_9MICO</name>
<organism evidence="1 2">
    <name type="scientific">Georgenia satyanarayanai</name>
    <dbReference type="NCBI Taxonomy" id="860221"/>
    <lineage>
        <taxon>Bacteria</taxon>
        <taxon>Bacillati</taxon>
        <taxon>Actinomycetota</taxon>
        <taxon>Actinomycetes</taxon>
        <taxon>Micrococcales</taxon>
        <taxon>Bogoriellaceae</taxon>
        <taxon>Georgenia</taxon>
    </lineage>
</organism>
<sequence>MPEPFAWVPDISRGEWLRPMEAEPFGSILSVVPAGFEAYARVFHPVQRDRPRNTGTWHGVDHATHFQGVPDLEHAIEDQWTSWAATAASFGTMMHPEAQFARLVRQAPGPADDVIGLDGWHYFPPQEGCLDAAALSVAATVLTQHTTTPTAGIAAVWEGWGGLMSAGARMQLMLTSSGPRRVAVTARQAVARVRDALRYRFGASPRHATPGTGILSREVATGPRFDLHGGTGRSYVLFEAGAADFADVRWTDRAPWIDEANWAQSPSIIWPDDHAWVLATEIDFDSTLVAGTRALVEELLHTPGLEVLPLPTDADLSWQGDALNHPG</sequence>
<evidence type="ECO:0000313" key="2">
    <source>
        <dbReference type="Proteomes" id="UP000250222"/>
    </source>
</evidence>
<dbReference type="RefSeq" id="WP_110853742.1">
    <property type="nucleotide sequence ID" value="NZ_QKLZ01000018.1"/>
</dbReference>
<dbReference type="EMBL" id="UETB01000018">
    <property type="protein sequence ID" value="SSA46518.1"/>
    <property type="molecule type" value="Genomic_DNA"/>
</dbReference>
<protein>
    <submittedName>
        <fullName evidence="1">Uncharacterized protein</fullName>
    </submittedName>
</protein>
<dbReference type="AlphaFoldDB" id="A0A2Y9AT65"/>
<accession>A0A2Y9AT65</accession>
<proteinExistence type="predicted"/>
<dbReference type="Proteomes" id="UP000250222">
    <property type="component" value="Unassembled WGS sequence"/>
</dbReference>
<gene>
    <name evidence="1" type="ORF">SAMN05216184_11868</name>
</gene>
<dbReference type="OrthoDB" id="2426596at2"/>
<evidence type="ECO:0000313" key="1">
    <source>
        <dbReference type="EMBL" id="SSA46518.1"/>
    </source>
</evidence>
<keyword evidence="2" id="KW-1185">Reference proteome</keyword>